<name>A0A663M760_ATHCN</name>
<reference evidence="1" key="1">
    <citation type="submission" date="2025-08" db="UniProtKB">
        <authorList>
            <consortium name="Ensembl"/>
        </authorList>
    </citation>
    <scope>IDENTIFICATION</scope>
</reference>
<dbReference type="Ensembl" id="ENSACUT00000008298.1">
    <property type="protein sequence ID" value="ENSACUP00000007761.1"/>
    <property type="gene ID" value="ENSACUG00000005284.1"/>
</dbReference>
<reference evidence="1" key="2">
    <citation type="submission" date="2025-09" db="UniProtKB">
        <authorList>
            <consortium name="Ensembl"/>
        </authorList>
    </citation>
    <scope>IDENTIFICATION</scope>
</reference>
<dbReference type="AlphaFoldDB" id="A0A663M760"/>
<accession>A0A663M760</accession>
<keyword evidence="2" id="KW-1185">Reference proteome</keyword>
<proteinExistence type="predicted"/>
<sequence>SSRFSTQMAGTLLRSRQRRKITSVCLFIQLLTTFHFPQSSASPTACCKTSNLENTKPVLQSTDNHGKSKQPFEYTKLLTTTTF</sequence>
<evidence type="ECO:0000313" key="1">
    <source>
        <dbReference type="Ensembl" id="ENSACUP00000007761.1"/>
    </source>
</evidence>
<organism evidence="1 2">
    <name type="scientific">Athene cunicularia</name>
    <name type="common">Burrowing owl</name>
    <name type="synonym">Speotyto cunicularia</name>
    <dbReference type="NCBI Taxonomy" id="194338"/>
    <lineage>
        <taxon>Eukaryota</taxon>
        <taxon>Metazoa</taxon>
        <taxon>Chordata</taxon>
        <taxon>Craniata</taxon>
        <taxon>Vertebrata</taxon>
        <taxon>Euteleostomi</taxon>
        <taxon>Archelosauria</taxon>
        <taxon>Archosauria</taxon>
        <taxon>Dinosauria</taxon>
        <taxon>Saurischia</taxon>
        <taxon>Theropoda</taxon>
        <taxon>Coelurosauria</taxon>
        <taxon>Aves</taxon>
        <taxon>Neognathae</taxon>
        <taxon>Neoaves</taxon>
        <taxon>Telluraves</taxon>
        <taxon>Strigiformes</taxon>
        <taxon>Strigidae</taxon>
        <taxon>Athene</taxon>
    </lineage>
</organism>
<evidence type="ECO:0000313" key="2">
    <source>
        <dbReference type="Proteomes" id="UP000472269"/>
    </source>
</evidence>
<dbReference type="Proteomes" id="UP000472269">
    <property type="component" value="Unplaced"/>
</dbReference>
<protein>
    <submittedName>
        <fullName evidence="1">Uncharacterized protein</fullName>
    </submittedName>
</protein>